<organism evidence="14 15">
    <name type="scientific">[Myrmecia] bisecta</name>
    <dbReference type="NCBI Taxonomy" id="41462"/>
    <lineage>
        <taxon>Eukaryota</taxon>
        <taxon>Viridiplantae</taxon>
        <taxon>Chlorophyta</taxon>
        <taxon>core chlorophytes</taxon>
        <taxon>Trebouxiophyceae</taxon>
        <taxon>Trebouxiales</taxon>
        <taxon>Trebouxiaceae</taxon>
        <taxon>Myrmecia</taxon>
    </lineage>
</organism>
<feature type="region of interest" description="Disordered" evidence="11">
    <location>
        <begin position="418"/>
        <end position="453"/>
    </location>
</feature>
<dbReference type="EC" id="3.1.1.-" evidence="10"/>
<evidence type="ECO:0000313" key="14">
    <source>
        <dbReference type="EMBL" id="KAK9814559.1"/>
    </source>
</evidence>
<feature type="region of interest" description="Disordered" evidence="11">
    <location>
        <begin position="96"/>
        <end position="136"/>
    </location>
</feature>
<keyword evidence="5 9" id="KW-0442">Lipid degradation</keyword>
<feature type="region of interest" description="Disordered" evidence="11">
    <location>
        <begin position="1733"/>
        <end position="1779"/>
    </location>
</feature>
<accession>A0AAW1Q336</accession>
<comment type="function">
    <text evidence="10">Lipolytic acyl hydrolase (LAH).</text>
</comment>
<evidence type="ECO:0000256" key="9">
    <source>
        <dbReference type="PROSITE-ProRule" id="PRU01161"/>
    </source>
</evidence>
<evidence type="ECO:0000256" key="6">
    <source>
        <dbReference type="ARBA" id="ARBA00022989"/>
    </source>
</evidence>
<evidence type="ECO:0000256" key="11">
    <source>
        <dbReference type="SAM" id="MobiDB-lite"/>
    </source>
</evidence>
<evidence type="ECO:0000256" key="2">
    <source>
        <dbReference type="ARBA" id="ARBA00006636"/>
    </source>
</evidence>
<comment type="caution">
    <text evidence="14">The sequence shown here is derived from an EMBL/GenBank/DDBJ whole genome shotgun (WGS) entry which is preliminary data.</text>
</comment>
<dbReference type="Pfam" id="PF01734">
    <property type="entry name" value="Patatin"/>
    <property type="match status" value="1"/>
</dbReference>
<evidence type="ECO:0000256" key="3">
    <source>
        <dbReference type="ARBA" id="ARBA00022692"/>
    </source>
</evidence>
<comment type="subcellular location">
    <subcellularLocation>
        <location evidence="1">Membrane</location>
    </subcellularLocation>
</comment>
<dbReference type="SUPFAM" id="SSF51206">
    <property type="entry name" value="cAMP-binding domain-like"/>
    <property type="match status" value="3"/>
</dbReference>
<feature type="domain" description="PNPLA" evidence="13">
    <location>
        <begin position="1369"/>
        <end position="1535"/>
    </location>
</feature>
<dbReference type="PANTHER" id="PTHR14226:SF29">
    <property type="entry name" value="NEUROPATHY TARGET ESTERASE SWS"/>
    <property type="match status" value="1"/>
</dbReference>
<dbReference type="Gene3D" id="2.60.120.10">
    <property type="entry name" value="Jelly Rolls"/>
    <property type="match status" value="3"/>
</dbReference>
<sequence>MDISDRIALRTLARASPHVKRNLALLGCAAALLASAEAYNGGVTKALNSVKRGLKAAIAAWLEEQGGLKLFTIEGDEPEETQTHWDLPWSAIPRQLAGDSPSASGDQIPSSSPQGGRGAEQDGTSRSDADSAGPAGEPPNFFASTKFFACLDLKESQELYEAAELVKVEANQVLFQCGDDSESGIFIVVEGQVGVFLEEGEQLLHTNTLFPGESVGDLDVLDGATRSVTCITLDEGAVLVQISRALFMEFIVAKPRTLQIYLHKAIARLWRVAHFVLSDFLNLSLQQSMQSPVMLAMSPAPSLDALAGLAGSTRGSTRSGPTRSPPPAAAHESARSAPHQHSMSAPNLVFDEDLRSDLSLDGTASSHSIPKGHVVQAAGTQFQLPTNVVHKDKGARFQPRLAAVSEASLDISPQAAVAESPFSRAQPLAEAESDQAPASPGSDASTSTLESQPSGFAAPVAASLADTAASMAVTTAKSVETVIDVLEEQPVIDAMSAGAPVLPTFSSQAAAEPQQIAGYPIIREDAPASASFQAGNGAAELASSAGSSAALARTTPPEPLPMISPFAAINLNSTINRELMLEPPSPAQDEMGPDLPLLVKDGHLTTASAIAADVVPSVQSRQSMDKQSDASGTASQRRVSHIGLGDRIQTQSLPTALLLKTAASGKAAPSSPASRQGSVLATGLAAPPQAVGPVCLRTSAWLRNSLVYGPEACLATGWDVVSVEECQLGDETWRRLTAAPKTQGAAGHRIALRRGSMLQGKDQPCRQFYVVLEGHLVAERQKKSGKADSALIGPGSLIGCAAYLSSTRTSAAVRAAETCHLAAFGAHELEALLGASSESFVELLLTAACALGPIIRRFISLGLNRVWLNSGNLAYRQGEPAQCLYIIISGRLRLVREEPTSRPPVRVEEEVGRGEAVGAVWAITGGIHDTTALCVRDSELVRMSKGAFELIASQCPKATAGMLEGMARRLAAASSARSHPLQFDSGLRSAARVANTLTGAQSGKGGGTKASGGKGGEIVTIALVPAGMYKSLLAAQKAVSSAPPPSATVGDIPDSIASLAESLGAKVASPAIPEVASAESITGPKGDSGDLASSTTAARATSTTEKQPPGKATTPFGSMPAARAASMASGTSGFSAFSGTSATPGGISAALSMNQNAASVAVRKLGAALKAALEELFGPTLHLTSSTVELTFPTAFERLHVSFYRSKITSWMASQEEDYRFILLAADAEATPWSRICVSQADCILLVGGEGAGPQINPAEQQLIWSSLKPPGPPPAPSVMRSRPSVVDSEASVGSSEHGSESYRDAQSFSAQMRRVELVMLHAADEEPTGTLEWLKLRPHLARHHHIRLSYSKDMARLARWMAGKAVGLVLSGGGSRGLAHLGILHALDDAGIPVDVVGGTSQGAFMAGLYAQGLSWEAMHSAVRNYAAQMASVRHLLFDLTLPLISVFSGAGFDRVVRETFSKGAQRIEDLWLSFFCISTNLSKGEPSVHDVGELAKLVRASMTIVGLVPPVYEDGDLLVDGGYLNNIPVDVMRSMGVETVIVVDVEDKDDSVWHNLTAYDGGLSGWRLLWDRWCPIPSLRYGYKLPRYNQIVNALTWMSHAQNLRRVSRDYVIDLYLQPPVSRFRLMDYHLMERIVRDANRYAWGAISEWQVQQGVTQQGKVGADSALRLSEGNGLGSGLKRSHSISCMTQLQAKQASAAWQEEQVLQAPARGGRRASAAAESGGLARFVDTPDLMSTSEPPLATTSLPRSLSKAAKVPLPRSRLSDTGAASTPRRSTILDQTHRRGLSDDALVRASSLTSTVIREAEAGDVVPELIPEASLRPKHTRRQSLSDSFSRAPSLEVQKRPLGPIRLTTRRSALSGALAAGESGRLMSGQGDAPTIWKEGDSY</sequence>
<evidence type="ECO:0000256" key="10">
    <source>
        <dbReference type="RuleBase" id="RU361262"/>
    </source>
</evidence>
<dbReference type="Pfam" id="PF00027">
    <property type="entry name" value="cNMP_binding"/>
    <property type="match status" value="3"/>
</dbReference>
<evidence type="ECO:0000259" key="12">
    <source>
        <dbReference type="PROSITE" id="PS50042"/>
    </source>
</evidence>
<dbReference type="GO" id="GO:0016042">
    <property type="term" value="P:lipid catabolic process"/>
    <property type="evidence" value="ECO:0007669"/>
    <property type="project" value="UniProtKB-UniRule"/>
</dbReference>
<feature type="region of interest" description="Disordered" evidence="11">
    <location>
        <begin position="1076"/>
        <end position="1122"/>
    </location>
</feature>
<feature type="short sequence motif" description="GXSXG" evidence="9">
    <location>
        <begin position="1400"/>
        <end position="1404"/>
    </location>
</feature>
<dbReference type="CDD" id="cd00038">
    <property type="entry name" value="CAP_ED"/>
    <property type="match status" value="3"/>
</dbReference>
<gene>
    <name evidence="14" type="ORF">WJX72_007850</name>
</gene>
<evidence type="ECO:0000256" key="5">
    <source>
        <dbReference type="ARBA" id="ARBA00022963"/>
    </source>
</evidence>
<feature type="compositionally biased region" description="Polar residues" evidence="11">
    <location>
        <begin position="101"/>
        <end position="114"/>
    </location>
</feature>
<dbReference type="GO" id="GO:0016020">
    <property type="term" value="C:membrane"/>
    <property type="evidence" value="ECO:0007669"/>
    <property type="project" value="UniProtKB-SubCell"/>
</dbReference>
<dbReference type="InterPro" id="IPR018490">
    <property type="entry name" value="cNMP-bd_dom_sf"/>
</dbReference>
<feature type="region of interest" description="Disordered" evidence="11">
    <location>
        <begin position="617"/>
        <end position="645"/>
    </location>
</feature>
<feature type="active site" description="Proton acceptor" evidence="9">
    <location>
        <position position="1522"/>
    </location>
</feature>
<feature type="compositionally biased region" description="Polar residues" evidence="11">
    <location>
        <begin position="442"/>
        <end position="453"/>
    </location>
</feature>
<dbReference type="InterPro" id="IPR050301">
    <property type="entry name" value="NTE"/>
</dbReference>
<keyword evidence="8" id="KW-0472">Membrane</keyword>
<feature type="short sequence motif" description="DGA/G" evidence="9">
    <location>
        <begin position="1522"/>
        <end position="1524"/>
    </location>
</feature>
<dbReference type="InterPro" id="IPR002641">
    <property type="entry name" value="PNPLA_dom"/>
</dbReference>
<dbReference type="InterPro" id="IPR016035">
    <property type="entry name" value="Acyl_Trfase/lysoPLipase"/>
</dbReference>
<dbReference type="GO" id="GO:0004622">
    <property type="term" value="F:phosphatidylcholine lysophospholipase activity"/>
    <property type="evidence" value="ECO:0007669"/>
    <property type="project" value="UniProtKB-ARBA"/>
</dbReference>
<feature type="region of interest" description="Disordered" evidence="11">
    <location>
        <begin position="307"/>
        <end position="343"/>
    </location>
</feature>
<feature type="compositionally biased region" description="Polar residues" evidence="11">
    <location>
        <begin position="1737"/>
        <end position="1752"/>
    </location>
</feature>
<feature type="region of interest" description="Disordered" evidence="11">
    <location>
        <begin position="1869"/>
        <end position="1892"/>
    </location>
</feature>
<evidence type="ECO:0000259" key="13">
    <source>
        <dbReference type="PROSITE" id="PS51635"/>
    </source>
</evidence>
<feature type="active site" description="Nucleophile" evidence="9">
    <location>
        <position position="1402"/>
    </location>
</feature>
<dbReference type="Pfam" id="PF24179">
    <property type="entry name" value="NTE_Ploop"/>
    <property type="match status" value="1"/>
</dbReference>
<keyword evidence="6" id="KW-1133">Transmembrane helix</keyword>
<feature type="compositionally biased region" description="Low complexity" evidence="11">
    <location>
        <begin position="310"/>
        <end position="322"/>
    </location>
</feature>
<dbReference type="SMART" id="SM00100">
    <property type="entry name" value="cNMP"/>
    <property type="match status" value="2"/>
</dbReference>
<dbReference type="EMBL" id="JALJOR010000007">
    <property type="protein sequence ID" value="KAK9814559.1"/>
    <property type="molecule type" value="Genomic_DNA"/>
</dbReference>
<keyword evidence="3" id="KW-0812">Transmembrane</keyword>
<evidence type="ECO:0000256" key="8">
    <source>
        <dbReference type="ARBA" id="ARBA00023136"/>
    </source>
</evidence>
<protein>
    <recommendedName>
        <fullName evidence="10">Patatin</fullName>
        <ecNumber evidence="10">3.1.1.-</ecNumber>
    </recommendedName>
</protein>
<dbReference type="InterPro" id="IPR056556">
    <property type="entry name" value="NTE1_P-loop_dom"/>
</dbReference>
<feature type="domain" description="Cyclic nucleotide-binding" evidence="12">
    <location>
        <begin position="147"/>
        <end position="251"/>
    </location>
</feature>
<feature type="domain" description="Cyclic nucleotide-binding" evidence="12">
    <location>
        <begin position="868"/>
        <end position="969"/>
    </location>
</feature>
<evidence type="ECO:0000256" key="7">
    <source>
        <dbReference type="ARBA" id="ARBA00023098"/>
    </source>
</evidence>
<evidence type="ECO:0000313" key="15">
    <source>
        <dbReference type="Proteomes" id="UP001489004"/>
    </source>
</evidence>
<comment type="domain">
    <text evidence="10">The nitrogen atoms of the two glycine residues in the GGXR motif define the oxyanion hole, and stabilize the oxyanion that forms during the nucleophilic attack by the catalytic serine during substrate cleavage.</text>
</comment>
<dbReference type="Gene3D" id="3.40.1090.10">
    <property type="entry name" value="Cytosolic phospholipase A2 catalytic domain"/>
    <property type="match status" value="2"/>
</dbReference>
<keyword evidence="4 9" id="KW-0378">Hydrolase</keyword>
<keyword evidence="15" id="KW-1185">Reference proteome</keyword>
<feature type="compositionally biased region" description="Basic and acidic residues" evidence="11">
    <location>
        <begin position="119"/>
        <end position="129"/>
    </location>
</feature>
<evidence type="ECO:0000256" key="1">
    <source>
        <dbReference type="ARBA" id="ARBA00004370"/>
    </source>
</evidence>
<dbReference type="PROSITE" id="PS50042">
    <property type="entry name" value="CNMP_BINDING_3"/>
    <property type="match status" value="3"/>
</dbReference>
<evidence type="ECO:0000256" key="4">
    <source>
        <dbReference type="ARBA" id="ARBA00022801"/>
    </source>
</evidence>
<dbReference type="InterPro" id="IPR014710">
    <property type="entry name" value="RmlC-like_jellyroll"/>
</dbReference>
<feature type="region of interest" description="Disordered" evidence="11">
    <location>
        <begin position="1268"/>
        <end position="1305"/>
    </location>
</feature>
<keyword evidence="7 9" id="KW-0443">Lipid metabolism</keyword>
<comment type="similarity">
    <text evidence="10">Belongs to the patatin family.</text>
</comment>
<dbReference type="PROSITE" id="PS51635">
    <property type="entry name" value="PNPLA"/>
    <property type="match status" value="1"/>
</dbReference>
<proteinExistence type="inferred from homology"/>
<feature type="short sequence motif" description="GXGXXG" evidence="9">
    <location>
        <begin position="1373"/>
        <end position="1378"/>
    </location>
</feature>
<dbReference type="Proteomes" id="UP001489004">
    <property type="component" value="Unassembled WGS sequence"/>
</dbReference>
<dbReference type="SUPFAM" id="SSF52151">
    <property type="entry name" value="FabD/lysophospholipase-like"/>
    <property type="match status" value="1"/>
</dbReference>
<reference evidence="14 15" key="1">
    <citation type="journal article" date="2024" name="Nat. Commun.">
        <title>Phylogenomics reveals the evolutionary origins of lichenization in chlorophyte algae.</title>
        <authorList>
            <person name="Puginier C."/>
            <person name="Libourel C."/>
            <person name="Otte J."/>
            <person name="Skaloud P."/>
            <person name="Haon M."/>
            <person name="Grisel S."/>
            <person name="Petersen M."/>
            <person name="Berrin J.G."/>
            <person name="Delaux P.M."/>
            <person name="Dal Grande F."/>
            <person name="Keller J."/>
        </authorList>
    </citation>
    <scope>NUCLEOTIDE SEQUENCE [LARGE SCALE GENOMIC DNA]</scope>
    <source>
        <strain evidence="14 15">SAG 2043</strain>
    </source>
</reference>
<comment type="similarity">
    <text evidence="2">Belongs to the NTE family.</text>
</comment>
<dbReference type="PANTHER" id="PTHR14226">
    <property type="entry name" value="NEUROPATHY TARGET ESTERASE/SWISS CHEESE D.MELANOGASTER"/>
    <property type="match status" value="1"/>
</dbReference>
<dbReference type="InterPro" id="IPR000595">
    <property type="entry name" value="cNMP-bd_dom"/>
</dbReference>
<feature type="domain" description="Cyclic nucleotide-binding" evidence="12">
    <location>
        <begin position="755"/>
        <end position="838"/>
    </location>
</feature>
<name>A0AAW1Q336_9CHLO</name>
<feature type="compositionally biased region" description="Low complexity" evidence="11">
    <location>
        <begin position="1092"/>
        <end position="1104"/>
    </location>
</feature>